<keyword evidence="10" id="KW-0862">Zinc</keyword>
<feature type="transmembrane region" description="Helical" evidence="15">
    <location>
        <begin position="228"/>
        <end position="248"/>
    </location>
</feature>
<keyword evidence="6" id="KW-0479">Metal-binding</keyword>
<dbReference type="GO" id="GO:0016567">
    <property type="term" value="P:protein ubiquitination"/>
    <property type="evidence" value="ECO:0007669"/>
    <property type="project" value="InterPro"/>
</dbReference>
<dbReference type="Pfam" id="PF13920">
    <property type="entry name" value="zf-C3HC4_3"/>
    <property type="match status" value="1"/>
</dbReference>
<evidence type="ECO:0000256" key="12">
    <source>
        <dbReference type="ARBA" id="ARBA00023128"/>
    </source>
</evidence>
<evidence type="ECO:0000256" key="5">
    <source>
        <dbReference type="ARBA" id="ARBA00022692"/>
    </source>
</evidence>
<evidence type="ECO:0000256" key="11">
    <source>
        <dbReference type="ARBA" id="ARBA00022989"/>
    </source>
</evidence>
<dbReference type="PROSITE" id="PS50089">
    <property type="entry name" value="ZF_RING_2"/>
    <property type="match status" value="1"/>
</dbReference>
<keyword evidence="4" id="KW-0808">Transferase</keyword>
<comment type="catalytic activity">
    <reaction evidence="1">
        <text>S-ubiquitinyl-[E2 ubiquitin-conjugating enzyme]-L-cysteine + [acceptor protein]-L-lysine = [E2 ubiquitin-conjugating enzyme]-L-cysteine + N(6)-ubiquitinyl-[acceptor protein]-L-lysine.</text>
        <dbReference type="EC" id="2.3.2.27"/>
    </reaction>
</comment>
<dbReference type="GO" id="GO:0061630">
    <property type="term" value="F:ubiquitin protein ligase activity"/>
    <property type="evidence" value="ECO:0007669"/>
    <property type="project" value="UniProtKB-EC"/>
</dbReference>
<evidence type="ECO:0000256" key="13">
    <source>
        <dbReference type="ARBA" id="ARBA00023136"/>
    </source>
</evidence>
<feature type="domain" description="RING-type" evidence="16">
    <location>
        <begin position="288"/>
        <end position="324"/>
    </location>
</feature>
<dbReference type="AlphaFoldDB" id="A0AAN8ZSW4"/>
<dbReference type="PANTHER" id="PTHR12183:SF32">
    <property type="entry name" value="MITOCHONDRIAL E3 UBIQUITIN PROTEIN LIGASE 1"/>
    <property type="match status" value="1"/>
</dbReference>
<evidence type="ECO:0000313" key="18">
    <source>
        <dbReference type="Proteomes" id="UP001381693"/>
    </source>
</evidence>
<keyword evidence="5 15" id="KW-0812">Transmembrane</keyword>
<evidence type="ECO:0000256" key="6">
    <source>
        <dbReference type="ARBA" id="ARBA00022723"/>
    </source>
</evidence>
<keyword evidence="11 15" id="KW-1133">Transmembrane helix</keyword>
<comment type="subcellular location">
    <subcellularLocation>
        <location evidence="2">Mitochondrion outer membrane</location>
        <topology evidence="2">Multi-pass membrane protein</topology>
    </subcellularLocation>
</comment>
<dbReference type="InterPro" id="IPR001841">
    <property type="entry name" value="Znf_RING"/>
</dbReference>
<reference evidence="17 18" key="1">
    <citation type="submission" date="2023-11" db="EMBL/GenBank/DDBJ databases">
        <title>Halocaridina rubra genome assembly.</title>
        <authorList>
            <person name="Smith C."/>
        </authorList>
    </citation>
    <scope>NUCLEOTIDE SEQUENCE [LARGE SCALE GENOMIC DNA]</scope>
    <source>
        <strain evidence="17">EP-1</strain>
        <tissue evidence="17">Whole</tissue>
    </source>
</reference>
<dbReference type="InterPro" id="IPR013083">
    <property type="entry name" value="Znf_RING/FYVE/PHD"/>
</dbReference>
<dbReference type="GO" id="GO:0008270">
    <property type="term" value="F:zinc ion binding"/>
    <property type="evidence" value="ECO:0007669"/>
    <property type="project" value="UniProtKB-KW"/>
</dbReference>
<keyword evidence="7 14" id="KW-0863">Zinc-finger</keyword>
<evidence type="ECO:0000256" key="15">
    <source>
        <dbReference type="SAM" id="Phobius"/>
    </source>
</evidence>
<evidence type="ECO:0000256" key="7">
    <source>
        <dbReference type="ARBA" id="ARBA00022771"/>
    </source>
</evidence>
<dbReference type="EC" id="2.3.2.27" evidence="3"/>
<keyword evidence="12" id="KW-0496">Mitochondrion</keyword>
<dbReference type="CDD" id="cd16649">
    <property type="entry name" value="mRING-HC-C3HC5_CGRF1-like"/>
    <property type="match status" value="1"/>
</dbReference>
<name>A0AAN8ZSW4_HALRR</name>
<dbReference type="Pfam" id="PF12483">
    <property type="entry name" value="GIDE"/>
    <property type="match status" value="1"/>
</dbReference>
<keyword evidence="9" id="KW-1000">Mitochondrion outer membrane</keyword>
<comment type="caution">
    <text evidence="17">The sequence shown here is derived from an EMBL/GenBank/DDBJ whole genome shotgun (WGS) entry which is preliminary data.</text>
</comment>
<accession>A0AAN8ZSW4</accession>
<dbReference type="InterPro" id="IPR051652">
    <property type="entry name" value="MDM2_MDM4_MUL1"/>
</dbReference>
<sequence>MPWKDYITDVIGLSVSAGLSYTLYTFVRAGKEVADHLKITPEVTIDTDLISLVSENGGSMLACVQGMVQATDGSIKSLARPEVTGVLWRHTIREHLVAQVMGIWMNDKRTIDSTLNTVPFMLMQNGIGVQIADPGKLDGVDLSVVSDKFDAASNSLTDHLWGWMKGVRITGTQQTEEMLVEGTRMLGIGKLVLRSKSIYLEYTKNIPYIMTTRDKKTVIEDIEAPIPFLRFFSLLAAVGAAVCTYRIAKRWYKKWRKDIKRRAEERVLEEARARREAQNNDLPESLMCVICCDLRDVLLMPCKHVCVCSDCALKLSPRVCPVCRTEIETIQPVFYS</sequence>
<dbReference type="SUPFAM" id="SSF57850">
    <property type="entry name" value="RING/U-box"/>
    <property type="match status" value="1"/>
</dbReference>
<evidence type="ECO:0000256" key="9">
    <source>
        <dbReference type="ARBA" id="ARBA00022787"/>
    </source>
</evidence>
<evidence type="ECO:0000256" key="3">
    <source>
        <dbReference type="ARBA" id="ARBA00012483"/>
    </source>
</evidence>
<dbReference type="Proteomes" id="UP001381693">
    <property type="component" value="Unassembled WGS sequence"/>
</dbReference>
<evidence type="ECO:0000256" key="2">
    <source>
        <dbReference type="ARBA" id="ARBA00004374"/>
    </source>
</evidence>
<keyword evidence="18" id="KW-1185">Reference proteome</keyword>
<evidence type="ECO:0000256" key="1">
    <source>
        <dbReference type="ARBA" id="ARBA00000900"/>
    </source>
</evidence>
<evidence type="ECO:0000313" key="17">
    <source>
        <dbReference type="EMBL" id="KAK7014428.1"/>
    </source>
</evidence>
<gene>
    <name evidence="17" type="ORF">SK128_009954</name>
</gene>
<dbReference type="InterPro" id="IPR022170">
    <property type="entry name" value="MUL1-like"/>
</dbReference>
<dbReference type="Gene3D" id="3.30.40.10">
    <property type="entry name" value="Zinc/RING finger domain, C3HC4 (zinc finger)"/>
    <property type="match status" value="1"/>
</dbReference>
<evidence type="ECO:0000256" key="4">
    <source>
        <dbReference type="ARBA" id="ARBA00022679"/>
    </source>
</evidence>
<evidence type="ECO:0000256" key="8">
    <source>
        <dbReference type="ARBA" id="ARBA00022786"/>
    </source>
</evidence>
<proteinExistence type="predicted"/>
<evidence type="ECO:0000256" key="10">
    <source>
        <dbReference type="ARBA" id="ARBA00022833"/>
    </source>
</evidence>
<organism evidence="17 18">
    <name type="scientific">Halocaridina rubra</name>
    <name type="common">Hawaiian red shrimp</name>
    <dbReference type="NCBI Taxonomy" id="373956"/>
    <lineage>
        <taxon>Eukaryota</taxon>
        <taxon>Metazoa</taxon>
        <taxon>Ecdysozoa</taxon>
        <taxon>Arthropoda</taxon>
        <taxon>Crustacea</taxon>
        <taxon>Multicrustacea</taxon>
        <taxon>Malacostraca</taxon>
        <taxon>Eumalacostraca</taxon>
        <taxon>Eucarida</taxon>
        <taxon>Decapoda</taxon>
        <taxon>Pleocyemata</taxon>
        <taxon>Caridea</taxon>
        <taxon>Atyoidea</taxon>
        <taxon>Atyidae</taxon>
        <taxon>Halocaridina</taxon>
    </lineage>
</organism>
<evidence type="ECO:0000256" key="14">
    <source>
        <dbReference type="PROSITE-ProRule" id="PRU00175"/>
    </source>
</evidence>
<evidence type="ECO:0000259" key="16">
    <source>
        <dbReference type="PROSITE" id="PS50089"/>
    </source>
</evidence>
<dbReference type="EMBL" id="JAXCGZ010023286">
    <property type="protein sequence ID" value="KAK7014428.1"/>
    <property type="molecule type" value="Genomic_DNA"/>
</dbReference>
<dbReference type="PANTHER" id="PTHR12183">
    <property type="entry name" value="MITOCHONDRIAL UBIQUITIN LIGASE ACTIVATOR OF NFKB 1"/>
    <property type="match status" value="1"/>
</dbReference>
<protein>
    <recommendedName>
        <fullName evidence="3">RING-type E3 ubiquitin transferase</fullName>
        <ecNumber evidence="3">2.3.2.27</ecNumber>
    </recommendedName>
</protein>
<keyword evidence="13 15" id="KW-0472">Membrane</keyword>
<keyword evidence="8" id="KW-0833">Ubl conjugation pathway</keyword>
<dbReference type="GO" id="GO:0005741">
    <property type="term" value="C:mitochondrial outer membrane"/>
    <property type="evidence" value="ECO:0007669"/>
    <property type="project" value="UniProtKB-SubCell"/>
</dbReference>